<keyword evidence="2" id="KW-1185">Reference proteome</keyword>
<gene>
    <name evidence="1" type="ORF">CEXT_503351</name>
</gene>
<dbReference type="EMBL" id="BPLR01006207">
    <property type="protein sequence ID" value="GIY08149.1"/>
    <property type="molecule type" value="Genomic_DNA"/>
</dbReference>
<protein>
    <recommendedName>
        <fullName evidence="3">Ycf15</fullName>
    </recommendedName>
</protein>
<organism evidence="1 2">
    <name type="scientific">Caerostris extrusa</name>
    <name type="common">Bark spider</name>
    <name type="synonym">Caerostris bankana</name>
    <dbReference type="NCBI Taxonomy" id="172846"/>
    <lineage>
        <taxon>Eukaryota</taxon>
        <taxon>Metazoa</taxon>
        <taxon>Ecdysozoa</taxon>
        <taxon>Arthropoda</taxon>
        <taxon>Chelicerata</taxon>
        <taxon>Arachnida</taxon>
        <taxon>Araneae</taxon>
        <taxon>Araneomorphae</taxon>
        <taxon>Entelegynae</taxon>
        <taxon>Araneoidea</taxon>
        <taxon>Araneidae</taxon>
        <taxon>Caerostris</taxon>
    </lineage>
</organism>
<dbReference type="AlphaFoldDB" id="A0AAV4QFN2"/>
<evidence type="ECO:0000313" key="2">
    <source>
        <dbReference type="Proteomes" id="UP001054945"/>
    </source>
</evidence>
<dbReference type="Proteomes" id="UP001054945">
    <property type="component" value="Unassembled WGS sequence"/>
</dbReference>
<comment type="caution">
    <text evidence="1">The sequence shown here is derived from an EMBL/GenBank/DDBJ whole genome shotgun (WGS) entry which is preliminary data.</text>
</comment>
<sequence>MVDWYLHLRLLTKEPTLGFSLFIGFVPIASEDSRILILHQIPNRSQMNSRLTPLEASMNELSHIEGMDGITEYQRCSTRSISDTGETTAVFDNDNKCSTRSIH</sequence>
<accession>A0AAV4QFN2</accession>
<proteinExistence type="predicted"/>
<name>A0AAV4QFN2_CAEEX</name>
<evidence type="ECO:0008006" key="3">
    <source>
        <dbReference type="Google" id="ProtNLM"/>
    </source>
</evidence>
<reference evidence="1 2" key="1">
    <citation type="submission" date="2021-06" db="EMBL/GenBank/DDBJ databases">
        <title>Caerostris extrusa draft genome.</title>
        <authorList>
            <person name="Kono N."/>
            <person name="Arakawa K."/>
        </authorList>
    </citation>
    <scope>NUCLEOTIDE SEQUENCE [LARGE SCALE GENOMIC DNA]</scope>
</reference>
<evidence type="ECO:0000313" key="1">
    <source>
        <dbReference type="EMBL" id="GIY08149.1"/>
    </source>
</evidence>